<feature type="non-terminal residue" evidence="1">
    <location>
        <position position="1"/>
    </location>
</feature>
<dbReference type="AlphaFoldDB" id="A0A0B7BXH3"/>
<name>A0A0B7BXH3_9EUPU</name>
<organism evidence="1">
    <name type="scientific">Arion vulgaris</name>
    <dbReference type="NCBI Taxonomy" id="1028688"/>
    <lineage>
        <taxon>Eukaryota</taxon>
        <taxon>Metazoa</taxon>
        <taxon>Spiralia</taxon>
        <taxon>Lophotrochozoa</taxon>
        <taxon>Mollusca</taxon>
        <taxon>Gastropoda</taxon>
        <taxon>Heterobranchia</taxon>
        <taxon>Euthyneura</taxon>
        <taxon>Panpulmonata</taxon>
        <taxon>Eupulmonata</taxon>
        <taxon>Stylommatophora</taxon>
        <taxon>Helicina</taxon>
        <taxon>Arionoidea</taxon>
        <taxon>Arionidae</taxon>
        <taxon>Arion</taxon>
    </lineage>
</organism>
<feature type="non-terminal residue" evidence="1">
    <location>
        <position position="68"/>
    </location>
</feature>
<evidence type="ECO:0000313" key="1">
    <source>
        <dbReference type="EMBL" id="CEK97071.1"/>
    </source>
</evidence>
<protein>
    <submittedName>
        <fullName evidence="1">Uncharacterized protein</fullName>
    </submittedName>
</protein>
<proteinExistence type="predicted"/>
<accession>A0A0B7BXH3</accession>
<dbReference type="EMBL" id="HACG01050206">
    <property type="protein sequence ID" value="CEK97071.1"/>
    <property type="molecule type" value="Transcribed_RNA"/>
</dbReference>
<sequence>KIQGRRDHGRQKEKMLVDLKSWFDKRSSAELDHVERVVKRLDHLRHQTWYLIEIEYVLHHPIVRSKIR</sequence>
<gene>
    <name evidence="1" type="primary">ORF214542</name>
</gene>
<reference evidence="1" key="1">
    <citation type="submission" date="2014-12" db="EMBL/GenBank/DDBJ databases">
        <title>Insight into the proteome of Arion vulgaris.</title>
        <authorList>
            <person name="Aradska J."/>
            <person name="Bulat T."/>
            <person name="Smidak R."/>
            <person name="Sarate P."/>
            <person name="Gangsoo J."/>
            <person name="Sialana F."/>
            <person name="Bilban M."/>
            <person name="Lubec G."/>
        </authorList>
    </citation>
    <scope>NUCLEOTIDE SEQUENCE</scope>
    <source>
        <tissue evidence="1">Skin</tissue>
    </source>
</reference>